<accession>D5BFZ1</accession>
<feature type="coiled-coil region" evidence="1">
    <location>
        <begin position="486"/>
        <end position="513"/>
    </location>
</feature>
<dbReference type="PANTHER" id="PTHR32114">
    <property type="entry name" value="ABC TRANSPORTER ABCH.3"/>
    <property type="match status" value="1"/>
</dbReference>
<feature type="coiled-coil region" evidence="1">
    <location>
        <begin position="253"/>
        <end position="375"/>
    </location>
</feature>
<dbReference type="PANTHER" id="PTHR32114:SF2">
    <property type="entry name" value="ABC TRANSPORTER ABCH.3"/>
    <property type="match status" value="1"/>
</dbReference>
<dbReference type="eggNOG" id="COG1196">
    <property type="taxonomic scope" value="Bacteria"/>
</dbReference>
<keyword evidence="1" id="KW-0175">Coiled coil</keyword>
<dbReference type="OrthoDB" id="7029750at2"/>
<dbReference type="KEGG" id="zpr:ZPR_2784"/>
<dbReference type="GO" id="GO:0016887">
    <property type="term" value="F:ATP hydrolysis activity"/>
    <property type="evidence" value="ECO:0007669"/>
    <property type="project" value="InterPro"/>
</dbReference>
<feature type="coiled-coil region" evidence="1">
    <location>
        <begin position="669"/>
        <end position="772"/>
    </location>
</feature>
<evidence type="ECO:0000313" key="4">
    <source>
        <dbReference type="Proteomes" id="UP000001654"/>
    </source>
</evidence>
<keyword evidence="4" id="KW-1185">Reference proteome</keyword>
<sequence>MKIQKVEIQAFRAYGKVENGTFDFSTKSNAIADFISIYAPNGFGKTSFYDAVEWAYTNRISRFDRKEKFNKALAKSEREIQTRSSGRPRQWIIRNKFSELEEGFVRVYTTSRDKPFVNTVPVVGKGSSDYKFGAQKQKGKKEYFHDVLLSQEFINAFLKEDDPHLRYKKFIQSFGDVDLDKKYGTVIDLIKINQNEIKDINSKLKGLQSELKLDFDNELLSLINMAIEEFNANGENLPKVDAYFGEKEVLRLANLIAERKNDLKAKIESLKQKKQKVDQAVSGKADEQLSTEDFFETKEQLAHLNSKLEKLRGQKDLLKKQEQSRSQLSDLEKELAERLEEDKYLAKLITAFPSFAMMRNEIADEERQIDANKQETTKSKTALNDTFKSIDALNVTKATKQADYQKLSERLKQLPELLQKLSDLKNELKSTVDLKEKQVEDLEKIKDSISKQESNTLAFSAFKKNIEDDILPTKEHEYYKQYVVFIEALSAAKDELKEVRAKLEKTQGNLSETDSMNREIKELIEQGATIINLNQSSSCPLCQHQYESFAVLAERISNNPLLGQQINTLLEEKGKWELEQSRLLKLIEERRNKLSNELDNELEKQSVSLKALIEQRDLFSRSISKLDDKQNSLNEQIREKLKTLNLSDQPSEEFETKLRQEIKETKSALDIVLESLEKSSKEREKFEEKIQILQDQIKRSEEKIQDFKNEPTYRQLVLFQKERLMDDHPTKQDLDEDKEKLRLKIEKIRKEIAELKATLKSLNEKLKSIFKDEIDKSLAESESKKHVLRTKILIFENLLKSLDISSSDLSIEELLKALENEKKEILETIKLSEEKITNLRKIDDYRANVIPFLEYQESQTKKSELEAKKKFLTKVVGEQLEKERKRISEFIHQQVESFFYQGLINTIYRKIDPHPSYKEISFKCDFSTTRPMLNIFVSDDTQNTIVPTLYFSTAQLNILSLSIFLAKAMNVKDDNGEPVDCIFIDDPIQSMDSINILSTIDLFRSIVVNLGKQIILSTHDQNFQNLLKKKIPDDLFPAKFLELQTFGKVGGN</sequence>
<name>D5BFZ1_ZUNPS</name>
<dbReference type="InterPro" id="IPR027417">
    <property type="entry name" value="P-loop_NTPase"/>
</dbReference>
<dbReference type="STRING" id="655815.ZPR_2784"/>
<gene>
    <name evidence="3" type="ordered locus">ZPR_2784</name>
</gene>
<reference evidence="3 4" key="1">
    <citation type="journal article" date="2010" name="BMC Genomics">
        <title>The complete genome of Zunongwangia profunda SM-A87 reveals its adaptation to the deep-sea environment and ecological role in sedimentary organic nitrogen degradation.</title>
        <authorList>
            <person name="Qin Q.L."/>
            <person name="Zhang X.Y."/>
            <person name="Wang X.M."/>
            <person name="Liu G.M."/>
            <person name="Chen X.L."/>
            <person name="Xie B.B."/>
            <person name="Dang H.Y."/>
            <person name="Zhou B.C."/>
            <person name="Yu J."/>
            <person name="Zhang Y.Z."/>
        </authorList>
    </citation>
    <scope>NUCLEOTIDE SEQUENCE [LARGE SCALE GENOMIC DNA]</scope>
    <source>
        <strain evidence="4">DSM 18752 / CCTCC AB 206139 / SM-A87</strain>
    </source>
</reference>
<evidence type="ECO:0000313" key="3">
    <source>
        <dbReference type="EMBL" id="ADF53104.1"/>
    </source>
</evidence>
<dbReference type="AlphaFoldDB" id="D5BFZ1"/>
<evidence type="ECO:0000259" key="2">
    <source>
        <dbReference type="Pfam" id="PF13476"/>
    </source>
</evidence>
<dbReference type="InterPro" id="IPR038729">
    <property type="entry name" value="Rad50/SbcC_AAA"/>
</dbReference>
<dbReference type="HOGENOM" id="CLU_291317_0_0_10"/>
<dbReference type="RefSeq" id="WP_013072201.1">
    <property type="nucleotide sequence ID" value="NC_014041.1"/>
</dbReference>
<evidence type="ECO:0000256" key="1">
    <source>
        <dbReference type="SAM" id="Coils"/>
    </source>
</evidence>
<organism evidence="3 4">
    <name type="scientific">Zunongwangia profunda (strain DSM 18752 / CCTCC AB 206139 / SM-A87)</name>
    <name type="common">Wangia profunda</name>
    <dbReference type="NCBI Taxonomy" id="655815"/>
    <lineage>
        <taxon>Bacteria</taxon>
        <taxon>Pseudomonadati</taxon>
        <taxon>Bacteroidota</taxon>
        <taxon>Flavobacteriia</taxon>
        <taxon>Flavobacteriales</taxon>
        <taxon>Flavobacteriaceae</taxon>
        <taxon>Zunongwangia</taxon>
    </lineage>
</organism>
<dbReference type="EMBL" id="CP001650">
    <property type="protein sequence ID" value="ADF53104.1"/>
    <property type="molecule type" value="Genomic_DNA"/>
</dbReference>
<feature type="coiled-coil region" evidence="1">
    <location>
        <begin position="584"/>
        <end position="615"/>
    </location>
</feature>
<dbReference type="Gene3D" id="3.40.50.300">
    <property type="entry name" value="P-loop containing nucleotide triphosphate hydrolases"/>
    <property type="match status" value="2"/>
</dbReference>
<dbReference type="SUPFAM" id="SSF52540">
    <property type="entry name" value="P-loop containing nucleoside triphosphate hydrolases"/>
    <property type="match status" value="1"/>
</dbReference>
<proteinExistence type="predicted"/>
<feature type="coiled-coil region" evidence="1">
    <location>
        <begin position="811"/>
        <end position="875"/>
    </location>
</feature>
<dbReference type="Pfam" id="PF13476">
    <property type="entry name" value="AAA_23"/>
    <property type="match status" value="1"/>
</dbReference>
<dbReference type="Proteomes" id="UP000001654">
    <property type="component" value="Chromosome"/>
</dbReference>
<dbReference type="GO" id="GO:0006302">
    <property type="term" value="P:double-strand break repair"/>
    <property type="evidence" value="ECO:0007669"/>
    <property type="project" value="InterPro"/>
</dbReference>
<protein>
    <submittedName>
        <fullName evidence="3">ATPase involved in DNA repair</fullName>
    </submittedName>
</protein>
<feature type="domain" description="Rad50/SbcC-type AAA" evidence="2">
    <location>
        <begin position="5"/>
        <end position="276"/>
    </location>
</feature>
<feature type="coiled-coil region" evidence="1">
    <location>
        <begin position="407"/>
        <end position="455"/>
    </location>
</feature>